<reference evidence="1 2" key="1">
    <citation type="submission" date="2014-03" db="EMBL/GenBank/DDBJ databases">
        <title>Draft genome of the hookworm Oesophagostomum dentatum.</title>
        <authorList>
            <person name="Mitreva M."/>
        </authorList>
    </citation>
    <scope>NUCLEOTIDE SEQUENCE [LARGE SCALE GENOMIC DNA]</scope>
    <source>
        <strain evidence="1 2">OD-Hann</strain>
    </source>
</reference>
<keyword evidence="2" id="KW-1185">Reference proteome</keyword>
<proteinExistence type="predicted"/>
<sequence length="179" mass="20025">MNLYTPGEGLLGTHVTWEDIEEDMQRELHTSASFGPNKSATNVGEGKGFASRILLIDPDWQNKDKDLPERFVAKVYFTKDVSETNPTKGYIIMEYVENAKLIHIYENVPVNAIKQMLDMMLGGMQKMGVGHLAEKFEKVQKLIPELLNLAWADQLADELGELGALAVIWSSFKVILGQG</sequence>
<dbReference type="Pfam" id="PF07914">
    <property type="entry name" value="DUF1679"/>
    <property type="match status" value="1"/>
</dbReference>
<dbReference type="EMBL" id="KN558693">
    <property type="protein sequence ID" value="KHJ87047.1"/>
    <property type="molecule type" value="Genomic_DNA"/>
</dbReference>
<gene>
    <name evidence="1" type="ORF">OESDEN_13187</name>
</gene>
<evidence type="ECO:0000313" key="2">
    <source>
        <dbReference type="Proteomes" id="UP000053660"/>
    </source>
</evidence>
<dbReference type="PANTHER" id="PTHR23020">
    <property type="entry name" value="UNCHARACTERIZED NUCLEAR HORMONE RECEPTOR-RELATED"/>
    <property type="match status" value="1"/>
</dbReference>
<dbReference type="InterPro" id="IPR012877">
    <property type="entry name" value="Dhs-27"/>
</dbReference>
<protein>
    <recommendedName>
        <fullName evidence="3">Protein kinase domain-containing protein</fullName>
    </recommendedName>
</protein>
<organism evidence="1 2">
    <name type="scientific">Oesophagostomum dentatum</name>
    <name type="common">Nodular worm</name>
    <dbReference type="NCBI Taxonomy" id="61180"/>
    <lineage>
        <taxon>Eukaryota</taxon>
        <taxon>Metazoa</taxon>
        <taxon>Ecdysozoa</taxon>
        <taxon>Nematoda</taxon>
        <taxon>Chromadorea</taxon>
        <taxon>Rhabditida</taxon>
        <taxon>Rhabditina</taxon>
        <taxon>Rhabditomorpha</taxon>
        <taxon>Strongyloidea</taxon>
        <taxon>Strongylidae</taxon>
        <taxon>Oesophagostomum</taxon>
    </lineage>
</organism>
<dbReference type="PANTHER" id="PTHR23020:SF8">
    <property type="entry name" value="CHK KINASE-LIKE DOMAIN-CONTAINING PROTEIN"/>
    <property type="match status" value="1"/>
</dbReference>
<dbReference type="Proteomes" id="UP000053660">
    <property type="component" value="Unassembled WGS sequence"/>
</dbReference>
<dbReference type="AlphaFoldDB" id="A0A0B1SU59"/>
<evidence type="ECO:0000313" key="1">
    <source>
        <dbReference type="EMBL" id="KHJ87047.1"/>
    </source>
</evidence>
<evidence type="ECO:0008006" key="3">
    <source>
        <dbReference type="Google" id="ProtNLM"/>
    </source>
</evidence>
<dbReference type="InterPro" id="IPR052961">
    <property type="entry name" value="Oxido-Kinase-like_Enzymes"/>
</dbReference>
<name>A0A0B1SU59_OESDE</name>
<accession>A0A0B1SU59</accession>